<proteinExistence type="predicted"/>
<feature type="non-terminal residue" evidence="2">
    <location>
        <position position="1"/>
    </location>
</feature>
<protein>
    <submittedName>
        <fullName evidence="2">Uncharacterized protein</fullName>
    </submittedName>
</protein>
<dbReference type="EMBL" id="BART01011137">
    <property type="protein sequence ID" value="GAG81230.1"/>
    <property type="molecule type" value="Genomic_DNA"/>
</dbReference>
<feature type="compositionally biased region" description="Basic residues" evidence="1">
    <location>
        <begin position="107"/>
        <end position="122"/>
    </location>
</feature>
<feature type="compositionally biased region" description="Basic and acidic residues" evidence="1">
    <location>
        <begin position="97"/>
        <end position="106"/>
    </location>
</feature>
<reference evidence="2" key="1">
    <citation type="journal article" date="2014" name="Front. Microbiol.">
        <title>High frequency of phylogenetically diverse reductive dehalogenase-homologous genes in deep subseafloor sedimentary metagenomes.</title>
        <authorList>
            <person name="Kawai M."/>
            <person name="Futagami T."/>
            <person name="Toyoda A."/>
            <person name="Takaki Y."/>
            <person name="Nishi S."/>
            <person name="Hori S."/>
            <person name="Arai W."/>
            <person name="Tsubouchi T."/>
            <person name="Morono Y."/>
            <person name="Uchiyama I."/>
            <person name="Ito T."/>
            <person name="Fujiyama A."/>
            <person name="Inagaki F."/>
            <person name="Takami H."/>
        </authorList>
    </citation>
    <scope>NUCLEOTIDE SEQUENCE</scope>
    <source>
        <strain evidence="2">Expedition CK06-06</strain>
    </source>
</reference>
<evidence type="ECO:0000256" key="1">
    <source>
        <dbReference type="SAM" id="MobiDB-lite"/>
    </source>
</evidence>
<feature type="region of interest" description="Disordered" evidence="1">
    <location>
        <begin position="78"/>
        <end position="122"/>
    </location>
</feature>
<accession>X1AF74</accession>
<sequence length="122" mass="14723">RGMSKSQVFNRCGSPVREYKTRQVEEKWADWGRGYGLRNTRAVHEKFLMRNNTWVGNKSKIFLFRNDRLYEMFDYGTGLRTPRLPKKHYGKGPLELEQERLNAEKKNKNKKKRTSKTRRKKR</sequence>
<comment type="caution">
    <text evidence="2">The sequence shown here is derived from an EMBL/GenBank/DDBJ whole genome shotgun (WGS) entry which is preliminary data.</text>
</comment>
<organism evidence="2">
    <name type="scientific">marine sediment metagenome</name>
    <dbReference type="NCBI Taxonomy" id="412755"/>
    <lineage>
        <taxon>unclassified sequences</taxon>
        <taxon>metagenomes</taxon>
        <taxon>ecological metagenomes</taxon>
    </lineage>
</organism>
<gene>
    <name evidence="2" type="ORF">S01H4_23876</name>
</gene>
<name>X1AF74_9ZZZZ</name>
<evidence type="ECO:0000313" key="2">
    <source>
        <dbReference type="EMBL" id="GAG81230.1"/>
    </source>
</evidence>
<dbReference type="AlphaFoldDB" id="X1AF74"/>